<dbReference type="Proteomes" id="UP000187203">
    <property type="component" value="Unassembled WGS sequence"/>
</dbReference>
<feature type="non-terminal residue" evidence="2">
    <location>
        <position position="1"/>
    </location>
</feature>
<feature type="compositionally biased region" description="Basic and acidic residues" evidence="1">
    <location>
        <begin position="31"/>
        <end position="42"/>
    </location>
</feature>
<evidence type="ECO:0000313" key="2">
    <source>
        <dbReference type="EMBL" id="OMP13699.1"/>
    </source>
</evidence>
<gene>
    <name evidence="2" type="ORF">COLO4_01131</name>
</gene>
<name>A0A1R3L335_9ROSI</name>
<comment type="caution">
    <text evidence="2">The sequence shown here is derived from an EMBL/GenBank/DDBJ whole genome shotgun (WGS) entry which is preliminary data.</text>
</comment>
<keyword evidence="3" id="KW-1185">Reference proteome</keyword>
<feature type="region of interest" description="Disordered" evidence="1">
    <location>
        <begin position="19"/>
        <end position="42"/>
    </location>
</feature>
<proteinExistence type="predicted"/>
<evidence type="ECO:0000313" key="3">
    <source>
        <dbReference type="Proteomes" id="UP000187203"/>
    </source>
</evidence>
<dbReference type="AlphaFoldDB" id="A0A1R3L335"/>
<reference evidence="3" key="1">
    <citation type="submission" date="2013-09" db="EMBL/GenBank/DDBJ databases">
        <title>Corchorus olitorius genome sequencing.</title>
        <authorList>
            <person name="Alam M."/>
            <person name="Haque M.S."/>
            <person name="Islam M.S."/>
            <person name="Emdad E.M."/>
            <person name="Islam M.M."/>
            <person name="Ahmed B."/>
            <person name="Halim A."/>
            <person name="Hossen Q.M.M."/>
            <person name="Hossain M.Z."/>
            <person name="Ahmed R."/>
            <person name="Khan M.M."/>
            <person name="Islam R."/>
            <person name="Rashid M.M."/>
            <person name="Khan S.A."/>
            <person name="Rahman M.S."/>
            <person name="Alam M."/>
            <person name="Yahiya A.S."/>
            <person name="Khan M.S."/>
            <person name="Azam M.S."/>
            <person name="Haque T."/>
            <person name="Lashkar M.Z.H."/>
            <person name="Akhand A.I."/>
            <person name="Morshed G."/>
            <person name="Roy S."/>
            <person name="Uddin K.S."/>
            <person name="Rabeya T."/>
            <person name="Hossain A.S."/>
            <person name="Chowdhury A."/>
            <person name="Snigdha A.R."/>
            <person name="Mortoza M.S."/>
            <person name="Matin S.A."/>
            <person name="Hoque S.M.E."/>
            <person name="Islam M.K."/>
            <person name="Roy D.K."/>
            <person name="Haider R."/>
            <person name="Moosa M.M."/>
            <person name="Elias S.M."/>
            <person name="Hasan A.M."/>
            <person name="Jahan S."/>
            <person name="Shafiuddin M."/>
            <person name="Mahmood N."/>
            <person name="Shommy N.S."/>
        </authorList>
    </citation>
    <scope>NUCLEOTIDE SEQUENCE [LARGE SCALE GENOMIC DNA]</scope>
    <source>
        <strain evidence="3">cv. O-4</strain>
    </source>
</reference>
<feature type="region of interest" description="Disordered" evidence="1">
    <location>
        <begin position="65"/>
        <end position="101"/>
    </location>
</feature>
<sequence>RVANVADEFVDHRPVRLGQQAHDNRRHKPGRYAERAGGDRIHAKPRLAQHASHAREERVVGDDVVHAHGKPRQHARDGAGTVGALPEHAKHQHREEARRRQ</sequence>
<evidence type="ECO:0000256" key="1">
    <source>
        <dbReference type="SAM" id="MobiDB-lite"/>
    </source>
</evidence>
<dbReference type="EMBL" id="AWUE01003529">
    <property type="protein sequence ID" value="OMP13699.1"/>
    <property type="molecule type" value="Genomic_DNA"/>
</dbReference>
<accession>A0A1R3L335</accession>
<organism evidence="2 3">
    <name type="scientific">Corchorus olitorius</name>
    <dbReference type="NCBI Taxonomy" id="93759"/>
    <lineage>
        <taxon>Eukaryota</taxon>
        <taxon>Viridiplantae</taxon>
        <taxon>Streptophyta</taxon>
        <taxon>Embryophyta</taxon>
        <taxon>Tracheophyta</taxon>
        <taxon>Spermatophyta</taxon>
        <taxon>Magnoliopsida</taxon>
        <taxon>eudicotyledons</taxon>
        <taxon>Gunneridae</taxon>
        <taxon>Pentapetalae</taxon>
        <taxon>rosids</taxon>
        <taxon>malvids</taxon>
        <taxon>Malvales</taxon>
        <taxon>Malvaceae</taxon>
        <taxon>Grewioideae</taxon>
        <taxon>Apeibeae</taxon>
        <taxon>Corchorus</taxon>
    </lineage>
</organism>
<protein>
    <submittedName>
        <fullName evidence="2">Uncharacterized protein</fullName>
    </submittedName>
</protein>
<feature type="compositionally biased region" description="Basic and acidic residues" evidence="1">
    <location>
        <begin position="87"/>
        <end position="101"/>
    </location>
</feature>